<feature type="region of interest" description="Disordered" evidence="1">
    <location>
        <begin position="1260"/>
        <end position="1280"/>
    </location>
</feature>
<evidence type="ECO:0000256" key="2">
    <source>
        <dbReference type="SAM" id="SignalP"/>
    </source>
</evidence>
<feature type="chain" id="PRO_5044773661" description="BPTI/Kunitz inhibitor domain-containing protein" evidence="2">
    <location>
        <begin position="18"/>
        <end position="1489"/>
    </location>
</feature>
<dbReference type="PROSITE" id="PS50279">
    <property type="entry name" value="BPTI_KUNITZ_2"/>
    <property type="match status" value="5"/>
</dbReference>
<evidence type="ECO:0000313" key="5">
    <source>
        <dbReference type="Proteomes" id="UP001620626"/>
    </source>
</evidence>
<evidence type="ECO:0000256" key="1">
    <source>
        <dbReference type="SAM" id="MobiDB-lite"/>
    </source>
</evidence>
<dbReference type="InterPro" id="IPR006149">
    <property type="entry name" value="EB_dom"/>
</dbReference>
<dbReference type="InterPro" id="IPR053014">
    <property type="entry name" value="Cuticle_assoc_divergent"/>
</dbReference>
<dbReference type="InterPro" id="IPR028150">
    <property type="entry name" value="Lustrin_cystein"/>
</dbReference>
<keyword evidence="2" id="KW-0732">Signal</keyword>
<feature type="domain" description="BPTI/Kunitz inhibitor" evidence="3">
    <location>
        <begin position="229"/>
        <end position="294"/>
    </location>
</feature>
<protein>
    <recommendedName>
        <fullName evidence="3">BPTI/Kunitz inhibitor domain-containing protein</fullName>
    </recommendedName>
</protein>
<dbReference type="InterPro" id="IPR002223">
    <property type="entry name" value="Kunitz_BPTI"/>
</dbReference>
<dbReference type="InterPro" id="IPR020901">
    <property type="entry name" value="Prtase_inh_Kunz-CS"/>
</dbReference>
<feature type="domain" description="BPTI/Kunitz inhibitor" evidence="3">
    <location>
        <begin position="686"/>
        <end position="738"/>
    </location>
</feature>
<dbReference type="Pfam" id="PF01683">
    <property type="entry name" value="EB"/>
    <property type="match status" value="1"/>
</dbReference>
<dbReference type="InterPro" id="IPR036880">
    <property type="entry name" value="Kunitz_BPTI_sf"/>
</dbReference>
<feature type="domain" description="BPTI/Kunitz inhibitor" evidence="3">
    <location>
        <begin position="576"/>
        <end position="628"/>
    </location>
</feature>
<feature type="domain" description="BPTI/Kunitz inhibitor" evidence="3">
    <location>
        <begin position="376"/>
        <end position="424"/>
    </location>
</feature>
<dbReference type="PROSITE" id="PS00280">
    <property type="entry name" value="BPTI_KUNITZ_1"/>
    <property type="match status" value="3"/>
</dbReference>
<dbReference type="EMBL" id="JBICBT010000742">
    <property type="protein sequence ID" value="KAL3103010.1"/>
    <property type="molecule type" value="Genomic_DNA"/>
</dbReference>
<name>A0ABD2KJ96_9BILA</name>
<dbReference type="SMART" id="SM00289">
    <property type="entry name" value="WR1"/>
    <property type="match status" value="13"/>
</dbReference>
<dbReference type="InterPro" id="IPR006150">
    <property type="entry name" value="Cys_repeat_1"/>
</dbReference>
<comment type="caution">
    <text evidence="4">The sequence shown here is derived from an EMBL/GenBank/DDBJ whole genome shotgun (WGS) entry which is preliminary data.</text>
</comment>
<feature type="region of interest" description="Disordered" evidence="1">
    <location>
        <begin position="1038"/>
        <end position="1058"/>
    </location>
</feature>
<organism evidence="4 5">
    <name type="scientific">Heterodera trifolii</name>
    <dbReference type="NCBI Taxonomy" id="157864"/>
    <lineage>
        <taxon>Eukaryota</taxon>
        <taxon>Metazoa</taxon>
        <taxon>Ecdysozoa</taxon>
        <taxon>Nematoda</taxon>
        <taxon>Chromadorea</taxon>
        <taxon>Rhabditida</taxon>
        <taxon>Tylenchina</taxon>
        <taxon>Tylenchomorpha</taxon>
        <taxon>Tylenchoidea</taxon>
        <taxon>Heteroderidae</taxon>
        <taxon>Heteroderinae</taxon>
        <taxon>Heterodera</taxon>
    </lineage>
</organism>
<dbReference type="Proteomes" id="UP001620626">
    <property type="component" value="Unassembled WGS sequence"/>
</dbReference>
<feature type="region of interest" description="Disordered" evidence="1">
    <location>
        <begin position="1187"/>
        <end position="1207"/>
    </location>
</feature>
<dbReference type="SUPFAM" id="SSF57362">
    <property type="entry name" value="BPTI-like"/>
    <property type="match status" value="5"/>
</dbReference>
<feature type="signal peptide" evidence="2">
    <location>
        <begin position="1"/>
        <end position="17"/>
    </location>
</feature>
<dbReference type="PANTHER" id="PTHR46339">
    <property type="entry name" value="PROTEIN CBG15282-RELATED"/>
    <property type="match status" value="1"/>
</dbReference>
<dbReference type="Pfam" id="PF14625">
    <property type="entry name" value="Lustrin_cystein"/>
    <property type="match status" value="9"/>
</dbReference>
<dbReference type="Pfam" id="PF00014">
    <property type="entry name" value="Kunitz_BPTI"/>
    <property type="match status" value="5"/>
</dbReference>
<dbReference type="CDD" id="cd22593">
    <property type="entry name" value="Kunitz_conkunitzin"/>
    <property type="match status" value="1"/>
</dbReference>
<gene>
    <name evidence="4" type="ORF">niasHT_026458</name>
</gene>
<keyword evidence="5" id="KW-1185">Reference proteome</keyword>
<dbReference type="Gene3D" id="4.10.410.10">
    <property type="entry name" value="Pancreatic trypsin inhibitor Kunitz domain"/>
    <property type="match status" value="5"/>
</dbReference>
<dbReference type="CDD" id="cd00109">
    <property type="entry name" value="Kunitz-type"/>
    <property type="match status" value="3"/>
</dbReference>
<evidence type="ECO:0000259" key="3">
    <source>
        <dbReference type="PROSITE" id="PS50279"/>
    </source>
</evidence>
<reference evidence="4 5" key="1">
    <citation type="submission" date="2024-10" db="EMBL/GenBank/DDBJ databases">
        <authorList>
            <person name="Kim D."/>
        </authorList>
    </citation>
    <scope>NUCLEOTIDE SEQUENCE [LARGE SCALE GENOMIC DNA]</scope>
    <source>
        <strain evidence="4">BH-2024</strain>
    </source>
</reference>
<proteinExistence type="predicted"/>
<dbReference type="PANTHER" id="PTHR46339:SF4">
    <property type="entry name" value="BPTI_KUNITZ INHIBITOR DOMAIN-CONTAINING PROTEIN"/>
    <property type="match status" value="1"/>
</dbReference>
<evidence type="ECO:0000313" key="4">
    <source>
        <dbReference type="EMBL" id="KAL3103010.1"/>
    </source>
</evidence>
<accession>A0ABD2KJ96</accession>
<feature type="domain" description="BPTI/Kunitz inhibitor" evidence="3">
    <location>
        <begin position="472"/>
        <end position="522"/>
    </location>
</feature>
<dbReference type="SMART" id="SM00131">
    <property type="entry name" value="KU"/>
    <property type="match status" value="5"/>
</dbReference>
<sequence>MFSTITITFMIIFPCFADKDDEWNLKRPKRTGGGRVGDLCTQNTDCQSGMFCSVGQCICLSNYVPISSFCWPKVNPGDSGCVGDVQCEAVWPGARCAKGGLCQCPDYYVPTKTRDGTMCVASGVPPACPLPEPNNAEAPSPVTLLANPSTHPLAPGSYMPVLCTSSSAETDDSNGGDGSTWCIYPDGERDVPIADLYNCVPHPQVRPEYFPEYAPTVDGICCHSRAFVCIQPMEQGEEPSVPRWWYNSVTGTCTQFLWVSTVTVKKPKSLKDPAQSDGVSPNNFRTMEHCESFCSETCRRGPAQFRRSLRASLSDDFLVANCVRQSGSCAPENTCVQIGSLQQCCPTVAHLCSAAGGRTFPFGALPTSGGADALFDPGIQIAGSAPTNRFYYDAEQGRCSNFIYEGGLGNFNNFVTKQDCEHFCSKLVCELGQPLRVAEGQWQRCELAADCPNTHSCDSAHRVCCPTAQTICTQPKRVGECTGSVSRYWYNAGTRQCELFDFTGCQGNDNNFEQLIECQMKCRNIAPEPRCPQGRAHRDLSGLFTRCSLAEGCPLNHECHFDGQTFGCCPLRAWTCSLGSDRGTQCGAGRSFRFFFNAEKQSCESFQYEGCDGNANNFQSLDICQDYCGIGGCPNGGQPLRDLTSNQFLSCSDSQPCPSRDSRECVPINANGVIAHRCCPTKAFICSQPPQVGTVCRKASLTRWYFNIVTRECGEFGFGGCNGNMNNFESREQCTKFCSSAACAPGEIVYRREGNGDGRSGGGAFSSIFQCDSNAAQLRCPRDFRCVRDELGHRHVCCGSPPSAVCAEGEKPFWEAADETVRECQANVAGSCPSNFLCRFSAAHNKYFCCAPRNGTVCPFGHSLYRTPKSLRPLRCFVGTSETMPLGQCPDGFSCQSRVSSDSQGHCCSVEPICRGGSPFLVEELTQMPKNCVPGAFAECPREFQCEKSHANAIQSMGICCKRNRRKEKDEKSAEDGCPPGESALFRESSVVQCDPFNPRDRGCPAKFTCQFASIHQRYQCCAKTDGTDEEAMPMEREMPRGDADQPNNGISHEGRERRCPGGQIASFDPKVRSVRLCTASAPNSCPLGFSCQFSELNHQFQCCAHKAGCPGQSVAFVNSSGSPRKCSFYLPQPMKCPMGFECHEVSPGVKICCTLEDERRSTEEMKRDQSGREPIPIVVEGHSVEKAAKRDGEPTQRGTNGSKCRQNEKWQDGKCRLRQFGDFCSVSEDCSPTFECIDNKCECERRKKPIGEQKQCELTGERHKEGKRRGGEKQKQKAGEKLRRRAIGETCRNNGQCQWNGAKCVRRKCQCVGGRAAFRNRCQRNVCDRFHLPQFGPFGTVVPCAVLSSRSNRCLWPHRCVFSPLLHFYICCRLADVRVGTSAVIGKIVIKSPTERRTETKANAQQHFVGPRKRERRCSDGRLPLLLPRVRRPVQCEASRRRCPAHFICWRRLCCPARQLTIRPNVRHFPAASEWRVLANSNRNLSLF</sequence>
<dbReference type="PRINTS" id="PR00759">
    <property type="entry name" value="BASICPTASE"/>
</dbReference>